<dbReference type="EMBL" id="CP130144">
    <property type="protein sequence ID" value="WNZ43986.1"/>
    <property type="molecule type" value="Genomic_DNA"/>
</dbReference>
<organism evidence="1">
    <name type="scientific">Leptolyngbya boryana CZ1</name>
    <dbReference type="NCBI Taxonomy" id="3060204"/>
    <lineage>
        <taxon>Bacteria</taxon>
        <taxon>Bacillati</taxon>
        <taxon>Cyanobacteriota</taxon>
        <taxon>Cyanophyceae</taxon>
        <taxon>Leptolyngbyales</taxon>
        <taxon>Leptolyngbyaceae</taxon>
        <taxon>Leptolyngbya group</taxon>
        <taxon>Leptolyngbya</taxon>
    </lineage>
</organism>
<dbReference type="InterPro" id="IPR002495">
    <property type="entry name" value="Glyco_trans_8"/>
</dbReference>
<reference evidence="1" key="1">
    <citation type="journal article" date="2023" name="Plants (Basel)">
        <title>Genomic Analysis of Leptolyngbya boryana CZ1 Reveals Efficient Carbon Fixation Modules.</title>
        <authorList>
            <person name="Bai X."/>
            <person name="Wang H."/>
            <person name="Cheng W."/>
            <person name="Wang J."/>
            <person name="Ma M."/>
            <person name="Hu H."/>
            <person name="Song Z."/>
            <person name="Ma H."/>
            <person name="Fan Y."/>
            <person name="Du C."/>
            <person name="Xu J."/>
        </authorList>
    </citation>
    <scope>NUCLEOTIDE SEQUENCE</scope>
    <source>
        <strain evidence="1">CZ1</strain>
    </source>
</reference>
<dbReference type="GO" id="GO:0016757">
    <property type="term" value="F:glycosyltransferase activity"/>
    <property type="evidence" value="ECO:0007669"/>
    <property type="project" value="InterPro"/>
</dbReference>
<sequence>MTSQETVKVFIGSGEASLLERKVLIYSLHKHSTREIDIYIFNGTHNAVEHNQEEPVLAPMPLKIKYRNITEFSYYRFLIPQLCDHQGKAIWLDSDIITLHDIGELFDTPMDGYDLLMKTTAYPDLSPDLDPRCSAIMVIDCERVRFDLESLIREVDQGLYSDRDLMHMTIRFRRFHPFQIGEFAPEWNIRDYWDEQTKLIHYTDLETQPWKYHNHPYGELWFEYLQEAIQAGYVTQRDIDLSLTRAYVRSDLMSGNFAPVQRKLNRAKVMFRKLTASS</sequence>
<dbReference type="InterPro" id="IPR029044">
    <property type="entry name" value="Nucleotide-diphossugar_trans"/>
</dbReference>
<dbReference type="AlphaFoldDB" id="A0AA96WQD5"/>
<dbReference type="Pfam" id="PF01501">
    <property type="entry name" value="Glyco_transf_8"/>
    <property type="match status" value="1"/>
</dbReference>
<proteinExistence type="predicted"/>
<gene>
    <name evidence="1" type="ORF">Q2T42_19320</name>
</gene>
<dbReference type="SUPFAM" id="SSF53448">
    <property type="entry name" value="Nucleotide-diphospho-sugar transferases"/>
    <property type="match status" value="1"/>
</dbReference>
<accession>A0AA96WQD5</accession>
<evidence type="ECO:0000313" key="1">
    <source>
        <dbReference type="EMBL" id="WNZ43986.1"/>
    </source>
</evidence>
<dbReference type="Gene3D" id="3.90.550.10">
    <property type="entry name" value="Spore Coat Polysaccharide Biosynthesis Protein SpsA, Chain A"/>
    <property type="match status" value="1"/>
</dbReference>
<reference evidence="1" key="2">
    <citation type="submission" date="2023-07" db="EMBL/GenBank/DDBJ databases">
        <authorList>
            <person name="Bai X.-H."/>
            <person name="Wang H.-H."/>
            <person name="Wang J."/>
            <person name="Ma M.-Y."/>
            <person name="Hu H.-H."/>
            <person name="Song Z.-L."/>
            <person name="Ma H.-G."/>
            <person name="Fan Y."/>
            <person name="Du C.-Y."/>
            <person name="Xu J.-C."/>
        </authorList>
    </citation>
    <scope>NUCLEOTIDE SEQUENCE</scope>
    <source>
        <strain evidence="1">CZ1</strain>
    </source>
</reference>
<name>A0AA96WQD5_LEPBY</name>
<dbReference type="RefSeq" id="WP_316426169.1">
    <property type="nucleotide sequence ID" value="NZ_CP130144.1"/>
</dbReference>
<protein>
    <submittedName>
        <fullName evidence="1">Glycosyltransferase</fullName>
    </submittedName>
</protein>